<feature type="domain" description="4Fe-4S ferredoxin-type" evidence="12">
    <location>
        <begin position="1"/>
        <end position="30"/>
    </location>
</feature>
<evidence type="ECO:0000256" key="6">
    <source>
        <dbReference type="ARBA" id="ARBA00022737"/>
    </source>
</evidence>
<keyword evidence="4 11" id="KW-0004">4Fe-4S</keyword>
<dbReference type="GO" id="GO:0009055">
    <property type="term" value="F:electron transfer activity"/>
    <property type="evidence" value="ECO:0007669"/>
    <property type="project" value="InterPro"/>
</dbReference>
<dbReference type="RefSeq" id="WP_007639670.1">
    <property type="nucleotide sequence ID" value="NC_020514.1"/>
</dbReference>
<keyword evidence="5 11" id="KW-0479">Metal-binding</keyword>
<evidence type="ECO:0000256" key="1">
    <source>
        <dbReference type="ARBA" id="ARBA00001927"/>
    </source>
</evidence>
<dbReference type="PANTHER" id="PTHR42859">
    <property type="entry name" value="OXIDOREDUCTASE"/>
    <property type="match status" value="1"/>
</dbReference>
<protein>
    <recommendedName>
        <fullName evidence="11">Ferredoxin</fullName>
    </recommendedName>
</protein>
<dbReference type="EMBL" id="CP003837">
    <property type="protein sequence ID" value="AGH44313.1"/>
    <property type="molecule type" value="Genomic_DNA"/>
</dbReference>
<keyword evidence="7 11" id="KW-0249">Electron transport</keyword>
<dbReference type="PATRIC" id="fig|1129794.4.peg.2181"/>
<comment type="cofactor">
    <cofactor evidence="1 11">
        <name>[3Fe-4S] cluster</name>
        <dbReference type="ChEBI" id="CHEBI:21137"/>
    </cofactor>
</comment>
<keyword evidence="9 11" id="KW-0411">Iron-sulfur</keyword>
<organism evidence="13 14">
    <name type="scientific">Paraglaciecola psychrophila 170</name>
    <dbReference type="NCBI Taxonomy" id="1129794"/>
    <lineage>
        <taxon>Bacteria</taxon>
        <taxon>Pseudomonadati</taxon>
        <taxon>Pseudomonadota</taxon>
        <taxon>Gammaproteobacteria</taxon>
        <taxon>Alteromonadales</taxon>
        <taxon>Alteromonadaceae</taxon>
        <taxon>Paraglaciecola</taxon>
    </lineage>
</organism>
<dbReference type="InterPro" id="IPR000813">
    <property type="entry name" value="7Fe_ferredoxin"/>
</dbReference>
<evidence type="ECO:0000256" key="2">
    <source>
        <dbReference type="ARBA" id="ARBA00001966"/>
    </source>
</evidence>
<dbReference type="Pfam" id="PF11953">
    <property type="entry name" value="DUF3470"/>
    <property type="match status" value="1"/>
</dbReference>
<dbReference type="InterPro" id="IPR022569">
    <property type="entry name" value="Fd_C"/>
</dbReference>
<keyword evidence="6 11" id="KW-0677">Repeat</keyword>
<dbReference type="Proteomes" id="UP000011864">
    <property type="component" value="Chromosome"/>
</dbReference>
<keyword evidence="3 11" id="KW-0813">Transport</keyword>
<dbReference type="InterPro" id="IPR054829">
    <property type="entry name" value="FdxA"/>
</dbReference>
<dbReference type="Gene3D" id="3.30.70.20">
    <property type="match status" value="1"/>
</dbReference>
<dbReference type="InterPro" id="IPR017900">
    <property type="entry name" value="4Fe4S_Fe_S_CS"/>
</dbReference>
<evidence type="ECO:0000256" key="9">
    <source>
        <dbReference type="ARBA" id="ARBA00023014"/>
    </source>
</evidence>
<dbReference type="PANTHER" id="PTHR42859:SF2">
    <property type="entry name" value="FERREDOXIN"/>
    <property type="match status" value="1"/>
</dbReference>
<dbReference type="SUPFAM" id="SSF54862">
    <property type="entry name" value="4Fe-4S ferredoxins"/>
    <property type="match status" value="1"/>
</dbReference>
<name>K6ZRE0_9ALTE</name>
<dbReference type="PROSITE" id="PS51379">
    <property type="entry name" value="4FE4S_FER_2"/>
    <property type="match status" value="2"/>
</dbReference>
<dbReference type="Pfam" id="PF12800">
    <property type="entry name" value="Fer4_4"/>
    <property type="match status" value="1"/>
</dbReference>
<evidence type="ECO:0000256" key="4">
    <source>
        <dbReference type="ARBA" id="ARBA00022485"/>
    </source>
</evidence>
<dbReference type="AlphaFoldDB" id="K6ZRE0"/>
<evidence type="ECO:0000256" key="11">
    <source>
        <dbReference type="RuleBase" id="RU364098"/>
    </source>
</evidence>
<comment type="cofactor">
    <cofactor evidence="2 11">
        <name>[4Fe-4S] cluster</name>
        <dbReference type="ChEBI" id="CHEBI:49883"/>
    </cofactor>
</comment>
<dbReference type="eggNOG" id="COG1146">
    <property type="taxonomic scope" value="Bacteria"/>
</dbReference>
<keyword evidence="14" id="KW-1185">Reference proteome</keyword>
<dbReference type="KEGG" id="gps:C427_2204"/>
<evidence type="ECO:0000256" key="5">
    <source>
        <dbReference type="ARBA" id="ARBA00022723"/>
    </source>
</evidence>
<evidence type="ECO:0000256" key="8">
    <source>
        <dbReference type="ARBA" id="ARBA00023004"/>
    </source>
</evidence>
<keyword evidence="10 11" id="KW-0003">3Fe-4S</keyword>
<dbReference type="STRING" id="1129794.C427_2204"/>
<accession>K6ZRE0</accession>
<evidence type="ECO:0000259" key="12">
    <source>
        <dbReference type="PROSITE" id="PS51379"/>
    </source>
</evidence>
<dbReference type="InterPro" id="IPR017896">
    <property type="entry name" value="4Fe4S_Fe-S-bd"/>
</dbReference>
<proteinExistence type="predicted"/>
<dbReference type="HOGENOM" id="CLU_139698_0_0_6"/>
<dbReference type="InterPro" id="IPR050294">
    <property type="entry name" value="RnfB_subfamily"/>
</dbReference>
<dbReference type="Pfam" id="PF00037">
    <property type="entry name" value="Fer4"/>
    <property type="match status" value="1"/>
</dbReference>
<evidence type="ECO:0000313" key="14">
    <source>
        <dbReference type="Proteomes" id="UP000011864"/>
    </source>
</evidence>
<gene>
    <name evidence="13" type="ORF">C427_2204</name>
</gene>
<evidence type="ECO:0000256" key="3">
    <source>
        <dbReference type="ARBA" id="ARBA00022448"/>
    </source>
</evidence>
<dbReference type="GO" id="GO:0046872">
    <property type="term" value="F:metal ion binding"/>
    <property type="evidence" value="ECO:0007669"/>
    <property type="project" value="UniProtKB-KW"/>
</dbReference>
<keyword evidence="8 11" id="KW-0408">Iron</keyword>
<dbReference type="GO" id="GO:0051539">
    <property type="term" value="F:4 iron, 4 sulfur cluster binding"/>
    <property type="evidence" value="ECO:0007669"/>
    <property type="project" value="UniProtKB-KW"/>
</dbReference>
<comment type="function">
    <text evidence="11">Ferredoxins are iron-sulfur proteins that transfer electrons in a wide variety of metabolic reactions.</text>
</comment>
<evidence type="ECO:0000313" key="13">
    <source>
        <dbReference type="EMBL" id="AGH44313.1"/>
    </source>
</evidence>
<reference evidence="13 14" key="1">
    <citation type="journal article" date="2013" name="Genome Announc.">
        <title>Complete Genome Sequence of Glaciecola psychrophila Strain 170T.</title>
        <authorList>
            <person name="Yin J."/>
            <person name="Chen J."/>
            <person name="Liu G."/>
            <person name="Yu Y."/>
            <person name="Song L."/>
            <person name="Wang X."/>
            <person name="Qu X."/>
        </authorList>
    </citation>
    <scope>NUCLEOTIDE SEQUENCE [LARGE SCALE GENOMIC DNA]</scope>
    <source>
        <strain evidence="13 14">170</strain>
    </source>
</reference>
<sequence length="107" mass="12020">MTFVVTDSCIKCKYTDCVPVCPVDAFYEGENFLVIHPDICIDCGLCVPECPVEAIFQDSHLPESQQHYLQLNAELAEVWPNIIELKAPPEDAEEWTGVVNKLPLLVK</sequence>
<dbReference type="PROSITE" id="PS00198">
    <property type="entry name" value="4FE4S_FER_1"/>
    <property type="match status" value="1"/>
</dbReference>
<dbReference type="OrthoDB" id="9803397at2"/>
<dbReference type="PRINTS" id="PR00354">
    <property type="entry name" value="7FE8SFRDOXIN"/>
</dbReference>
<dbReference type="NCBIfam" id="NF045490">
    <property type="entry name" value="FdxA_Protbact"/>
    <property type="match status" value="1"/>
</dbReference>
<evidence type="ECO:0000256" key="10">
    <source>
        <dbReference type="ARBA" id="ARBA00023291"/>
    </source>
</evidence>
<feature type="domain" description="4Fe-4S ferredoxin-type" evidence="12">
    <location>
        <begin position="31"/>
        <end position="60"/>
    </location>
</feature>
<evidence type="ECO:0000256" key="7">
    <source>
        <dbReference type="ARBA" id="ARBA00022982"/>
    </source>
</evidence>
<dbReference type="GO" id="GO:0051538">
    <property type="term" value="F:3 iron, 4 sulfur cluster binding"/>
    <property type="evidence" value="ECO:0007669"/>
    <property type="project" value="UniProtKB-KW"/>
</dbReference>